<dbReference type="EMBL" id="JAUUTY010000001">
    <property type="protein sequence ID" value="KAK1694631.1"/>
    <property type="molecule type" value="Genomic_DNA"/>
</dbReference>
<name>A0AAD8TWQ7_LOLMU</name>
<accession>A0AAD8TWQ7</accession>
<dbReference type="PANTHER" id="PTHR46410:SF17">
    <property type="entry name" value="AT-RICH INTERACTIVE DOMAIN-CONTAINING PROTEIN 2"/>
    <property type="match status" value="1"/>
</dbReference>
<comment type="caution">
    <text evidence="3">The sequence shown here is derived from an EMBL/GenBank/DDBJ whole genome shotgun (WGS) entry which is preliminary data.</text>
</comment>
<dbReference type="InterPro" id="IPR001606">
    <property type="entry name" value="ARID_dom"/>
</dbReference>
<dbReference type="AlphaFoldDB" id="A0AAD8TWQ7"/>
<gene>
    <name evidence="3" type="ORF">QYE76_011328</name>
</gene>
<evidence type="ECO:0000256" key="1">
    <source>
        <dbReference type="SAM" id="MobiDB-lite"/>
    </source>
</evidence>
<dbReference type="SMART" id="SM01014">
    <property type="entry name" value="ARID"/>
    <property type="match status" value="1"/>
</dbReference>
<evidence type="ECO:0000259" key="2">
    <source>
        <dbReference type="PROSITE" id="PS51011"/>
    </source>
</evidence>
<proteinExistence type="predicted"/>
<reference evidence="3" key="1">
    <citation type="submission" date="2023-07" db="EMBL/GenBank/DDBJ databases">
        <title>A chromosome-level genome assembly of Lolium multiflorum.</title>
        <authorList>
            <person name="Chen Y."/>
            <person name="Copetti D."/>
            <person name="Kolliker R."/>
            <person name="Studer B."/>
        </authorList>
    </citation>
    <scope>NUCLEOTIDE SEQUENCE</scope>
    <source>
        <strain evidence="3">02402/16</strain>
        <tissue evidence="3">Leaf</tissue>
    </source>
</reference>
<evidence type="ECO:0000313" key="4">
    <source>
        <dbReference type="Proteomes" id="UP001231189"/>
    </source>
</evidence>
<feature type="compositionally biased region" description="Polar residues" evidence="1">
    <location>
        <begin position="447"/>
        <end position="460"/>
    </location>
</feature>
<evidence type="ECO:0000313" key="3">
    <source>
        <dbReference type="EMBL" id="KAK1694631.1"/>
    </source>
</evidence>
<organism evidence="3 4">
    <name type="scientific">Lolium multiflorum</name>
    <name type="common">Italian ryegrass</name>
    <name type="synonym">Lolium perenne subsp. multiflorum</name>
    <dbReference type="NCBI Taxonomy" id="4521"/>
    <lineage>
        <taxon>Eukaryota</taxon>
        <taxon>Viridiplantae</taxon>
        <taxon>Streptophyta</taxon>
        <taxon>Embryophyta</taxon>
        <taxon>Tracheophyta</taxon>
        <taxon>Spermatophyta</taxon>
        <taxon>Magnoliopsida</taxon>
        <taxon>Liliopsida</taxon>
        <taxon>Poales</taxon>
        <taxon>Poaceae</taxon>
        <taxon>BOP clade</taxon>
        <taxon>Pooideae</taxon>
        <taxon>Poodae</taxon>
        <taxon>Poeae</taxon>
        <taxon>Poeae Chloroplast Group 2 (Poeae type)</taxon>
        <taxon>Loliodinae</taxon>
        <taxon>Loliinae</taxon>
        <taxon>Lolium</taxon>
    </lineage>
</organism>
<keyword evidence="4" id="KW-1185">Reference proteome</keyword>
<dbReference type="PANTHER" id="PTHR46410">
    <property type="entry name" value="AT-RICH INTERACTIVE DOMAIN-CONTAINING PROTEIN 2"/>
    <property type="match status" value="1"/>
</dbReference>
<dbReference type="SUPFAM" id="SSF46774">
    <property type="entry name" value="ARID-like"/>
    <property type="match status" value="1"/>
</dbReference>
<dbReference type="CDD" id="cd16100">
    <property type="entry name" value="ARID"/>
    <property type="match status" value="1"/>
</dbReference>
<dbReference type="Gene3D" id="1.10.150.60">
    <property type="entry name" value="ARID DNA-binding domain"/>
    <property type="match status" value="1"/>
</dbReference>
<dbReference type="PROSITE" id="PS51011">
    <property type="entry name" value="ARID"/>
    <property type="match status" value="1"/>
</dbReference>
<dbReference type="Proteomes" id="UP001231189">
    <property type="component" value="Unassembled WGS sequence"/>
</dbReference>
<feature type="domain" description="ARID" evidence="2">
    <location>
        <begin position="38"/>
        <end position="130"/>
    </location>
</feature>
<dbReference type="GO" id="GO:0003677">
    <property type="term" value="F:DNA binding"/>
    <property type="evidence" value="ECO:0007669"/>
    <property type="project" value="InterPro"/>
</dbReference>
<protein>
    <recommendedName>
        <fullName evidence="2">ARID domain-containing protein</fullName>
    </recommendedName>
</protein>
<dbReference type="SMART" id="SM00501">
    <property type="entry name" value="BRIGHT"/>
    <property type="match status" value="1"/>
</dbReference>
<feature type="region of interest" description="Disordered" evidence="1">
    <location>
        <begin position="439"/>
        <end position="460"/>
    </location>
</feature>
<dbReference type="InterPro" id="IPR036431">
    <property type="entry name" value="ARID_dom_sf"/>
</dbReference>
<sequence length="460" mass="50371">MSSGPSHVVICVRVVIGELRACGQLAGLEIPDAELTEAGAPALFQSVLAAFLAEARVPGALPSLPMPPVLGDESPVDLLRLYIAVRIRGGFAAVTSWAVVAEAIGLEPAADAALRLVYAKYLSLLEQTIAKPEKQAEIAGSSCNAAHRSKAKKGKFLSPHKSHASAGSAHLKRKRDGLVQMLNWVRLLAKSPGEHRNLRQNPDSRFSLTLMLRRQMFANFNCSKLPYETTSPQSGLTNEEYDGWDDQLCAGGNSDRILQARARRIGLADVPDWTGKTPLLYDEPHALRFLGQPLLPPESNEALDADTIGKGRPDKCSCQLPGSVACVRFHVTEKRIKLKHELGLAFYAMGFDRVGEDAALTWRKDEEKKFNAIIQNNLPSSKYKFFEEVFAALCSKEKTGIVSYYHNVFQVRRRAYQNRLTPNDVDSDDDSLEPGFLHLRQGGGQGNFMSASSSGTQRGS</sequence>
<dbReference type="Pfam" id="PF01388">
    <property type="entry name" value="ARID"/>
    <property type="match status" value="1"/>
</dbReference>